<dbReference type="Pfam" id="PF00027">
    <property type="entry name" value="cNMP_binding"/>
    <property type="match status" value="1"/>
</dbReference>
<dbReference type="InterPro" id="IPR014710">
    <property type="entry name" value="RmlC-like_jellyroll"/>
</dbReference>
<protein>
    <submittedName>
        <fullName evidence="2">Crp/Fnr family transcriptional regulator</fullName>
    </submittedName>
</protein>
<proteinExistence type="predicted"/>
<evidence type="ECO:0000313" key="2">
    <source>
        <dbReference type="EMBL" id="MBN7812764.1"/>
    </source>
</evidence>
<evidence type="ECO:0000259" key="1">
    <source>
        <dbReference type="Pfam" id="PF00027"/>
    </source>
</evidence>
<dbReference type="EMBL" id="JAFKCT010000008">
    <property type="protein sequence ID" value="MBN7812764.1"/>
    <property type="molecule type" value="Genomic_DNA"/>
</dbReference>
<name>A0ABS3C6M2_9BACT</name>
<evidence type="ECO:0000313" key="3">
    <source>
        <dbReference type="Proteomes" id="UP000664317"/>
    </source>
</evidence>
<sequence length="194" mass="22712">MPTDAIIRFLENYIPVSEGEKSLIQAPFEEHVLKRRQKLLRSGEVCKAYTFVVSGCFRMYGVDDRGFEHNIQFVAENDWIADMASFYTVKASLLNIEALEASRVLQIGQADLYRLYEEVPKLNRIFKVMIEHKYIELQNRVLQNFSSTAEQRYLDFLEQYKALANRLPNTQIASYLGITPEFLSRIRKNMQTKR</sequence>
<reference evidence="2 3" key="1">
    <citation type="submission" date="2021-03" db="EMBL/GenBank/DDBJ databases">
        <title>novel species isolated from a fishpond in China.</title>
        <authorList>
            <person name="Lu H."/>
            <person name="Cai Z."/>
        </authorList>
    </citation>
    <scope>NUCLEOTIDE SEQUENCE [LARGE SCALE GENOMIC DNA]</scope>
    <source>
        <strain evidence="2 3">H41</strain>
    </source>
</reference>
<keyword evidence="3" id="KW-1185">Reference proteome</keyword>
<dbReference type="SUPFAM" id="SSF51206">
    <property type="entry name" value="cAMP-binding domain-like"/>
    <property type="match status" value="1"/>
</dbReference>
<dbReference type="CDD" id="cd00038">
    <property type="entry name" value="CAP_ED"/>
    <property type="match status" value="1"/>
</dbReference>
<dbReference type="InterPro" id="IPR000595">
    <property type="entry name" value="cNMP-bd_dom"/>
</dbReference>
<organism evidence="2 3">
    <name type="scientific">Algoriphagus oliviformis</name>
    <dbReference type="NCBI Taxonomy" id="2811231"/>
    <lineage>
        <taxon>Bacteria</taxon>
        <taxon>Pseudomonadati</taxon>
        <taxon>Bacteroidota</taxon>
        <taxon>Cytophagia</taxon>
        <taxon>Cytophagales</taxon>
        <taxon>Cyclobacteriaceae</taxon>
        <taxon>Algoriphagus</taxon>
    </lineage>
</organism>
<feature type="domain" description="Cyclic nucleotide-binding" evidence="1">
    <location>
        <begin position="32"/>
        <end position="117"/>
    </location>
</feature>
<accession>A0ABS3C6M2</accession>
<dbReference type="Proteomes" id="UP000664317">
    <property type="component" value="Unassembled WGS sequence"/>
</dbReference>
<dbReference type="InterPro" id="IPR018490">
    <property type="entry name" value="cNMP-bd_dom_sf"/>
</dbReference>
<comment type="caution">
    <text evidence="2">The sequence shown here is derived from an EMBL/GenBank/DDBJ whole genome shotgun (WGS) entry which is preliminary data.</text>
</comment>
<dbReference type="Gene3D" id="2.60.120.10">
    <property type="entry name" value="Jelly Rolls"/>
    <property type="match status" value="1"/>
</dbReference>
<gene>
    <name evidence="2" type="ORF">J0A68_17550</name>
</gene>
<dbReference type="RefSeq" id="WP_206579533.1">
    <property type="nucleotide sequence ID" value="NZ_JAFKCT010000008.1"/>
</dbReference>